<comment type="caution">
    <text evidence="1">The sequence shown here is derived from an EMBL/GenBank/DDBJ whole genome shotgun (WGS) entry which is preliminary data.</text>
</comment>
<organism evidence="1 2">
    <name type="scientific">Cichlidogyrus casuarinus</name>
    <dbReference type="NCBI Taxonomy" id="1844966"/>
    <lineage>
        <taxon>Eukaryota</taxon>
        <taxon>Metazoa</taxon>
        <taxon>Spiralia</taxon>
        <taxon>Lophotrochozoa</taxon>
        <taxon>Platyhelminthes</taxon>
        <taxon>Monogenea</taxon>
        <taxon>Monopisthocotylea</taxon>
        <taxon>Dactylogyridea</taxon>
        <taxon>Ancyrocephalidae</taxon>
        <taxon>Cichlidogyrus</taxon>
    </lineage>
</organism>
<gene>
    <name evidence="1" type="ORF">Ciccas_002472</name>
</gene>
<proteinExistence type="predicted"/>
<protein>
    <submittedName>
        <fullName evidence="1">Uncharacterized protein</fullName>
    </submittedName>
</protein>
<sequence length="663" mass="77126">MKTKDRCEMSDKGACKLEEKLGKHLQFVLVEEKSDFDFESKNKPIRKLRMYPRRRNLVVKETRGNEWNCVISTQLNFAAAINKCTELLENLQSLDIAELEEYILEELEELVVYAISNFGGYYHPKIEKCLPKALELLNKIETEEWKFSTAVKKNRNPKQTKNPYKGRIKKYCTRYEEEYSLSQLEEFLKTQDYAHKYGKQCLIPDEIYRILEGLVEAEKEVSRLIKCLSNELGTILKDFEEQFKLVDDIERLLGKLKQNLGREEMIKLKALVVSRLSLCLNYLLGRRQEELSEKMITCMKSLHLEFVQMLFDQETQWRLVKENHVCDNNLWKDMGKSLIENGQECSQANEKDESSGPLIGTFEETFTELEKCMEMQKLAAEKEEKYLVPPGICRILEQLAMIMYLIESLTSNLVVIFDDLKEQIALVEEIKGLLEELNQASDAEAKTALKASIVGKISSCHKYLLGRCQEELAEKFIEFIESLCLEYVKILVDEEQSWRPKNHFSDNKLWKDMKKFVDLAEKIDKFKACSETKTKAQSAMDLMNEIDEIKLFGSKIHEEIKSLSPVWLIKYMDKVTRKKYLSETKLMAQIEAAAEMELLHNSGSDKEKLTHMFGIWNKKKSSISKATKRLAQDPACEYLSWVLMEIKTTCTCEVNVKSSLTYV</sequence>
<dbReference type="Proteomes" id="UP001626550">
    <property type="component" value="Unassembled WGS sequence"/>
</dbReference>
<evidence type="ECO:0000313" key="1">
    <source>
        <dbReference type="EMBL" id="KAL3318860.1"/>
    </source>
</evidence>
<name>A0ABD2QHD1_9PLAT</name>
<keyword evidence="2" id="KW-1185">Reference proteome</keyword>
<dbReference type="EMBL" id="JBJKFK010000195">
    <property type="protein sequence ID" value="KAL3318860.1"/>
    <property type="molecule type" value="Genomic_DNA"/>
</dbReference>
<dbReference type="AlphaFoldDB" id="A0ABD2QHD1"/>
<evidence type="ECO:0000313" key="2">
    <source>
        <dbReference type="Proteomes" id="UP001626550"/>
    </source>
</evidence>
<accession>A0ABD2QHD1</accession>
<reference evidence="1 2" key="1">
    <citation type="submission" date="2024-11" db="EMBL/GenBank/DDBJ databases">
        <title>Adaptive evolution of stress response genes in parasites aligns with host niche diversity.</title>
        <authorList>
            <person name="Hahn C."/>
            <person name="Resl P."/>
        </authorList>
    </citation>
    <scope>NUCLEOTIDE SEQUENCE [LARGE SCALE GENOMIC DNA]</scope>
    <source>
        <strain evidence="1">EGGRZ-B1_66</strain>
        <tissue evidence="1">Body</tissue>
    </source>
</reference>